<reference evidence="2 3" key="1">
    <citation type="journal article" date="2019" name="Int. J. Syst. Evol. Microbiol.">
        <title>The Global Catalogue of Microorganisms (GCM) 10K type strain sequencing project: providing services to taxonomists for standard genome sequencing and annotation.</title>
        <authorList>
            <consortium name="The Broad Institute Genomics Platform"/>
            <consortium name="The Broad Institute Genome Sequencing Center for Infectious Disease"/>
            <person name="Wu L."/>
            <person name="Ma J."/>
        </authorList>
    </citation>
    <scope>NUCLEOTIDE SEQUENCE [LARGE SCALE GENOMIC DNA]</scope>
    <source>
        <strain evidence="2 3">JCM 13008</strain>
    </source>
</reference>
<accession>A0ABN1TMZ3</accession>
<feature type="region of interest" description="Disordered" evidence="1">
    <location>
        <begin position="1"/>
        <end position="62"/>
    </location>
</feature>
<name>A0ABN1TMZ3_9ACTN</name>
<evidence type="ECO:0000256" key="1">
    <source>
        <dbReference type="SAM" id="MobiDB-lite"/>
    </source>
</evidence>
<evidence type="ECO:0000313" key="3">
    <source>
        <dbReference type="Proteomes" id="UP001501581"/>
    </source>
</evidence>
<organism evidence="2 3">
    <name type="scientific">Nocardioides dubius</name>
    <dbReference type="NCBI Taxonomy" id="317019"/>
    <lineage>
        <taxon>Bacteria</taxon>
        <taxon>Bacillati</taxon>
        <taxon>Actinomycetota</taxon>
        <taxon>Actinomycetes</taxon>
        <taxon>Propionibacteriales</taxon>
        <taxon>Nocardioidaceae</taxon>
        <taxon>Nocardioides</taxon>
    </lineage>
</organism>
<proteinExistence type="predicted"/>
<protein>
    <submittedName>
        <fullName evidence="2">Uncharacterized protein</fullName>
    </submittedName>
</protein>
<evidence type="ECO:0000313" key="2">
    <source>
        <dbReference type="EMBL" id="GAA1091741.1"/>
    </source>
</evidence>
<feature type="compositionally biased region" description="Polar residues" evidence="1">
    <location>
        <begin position="30"/>
        <end position="43"/>
    </location>
</feature>
<dbReference type="Proteomes" id="UP001501581">
    <property type="component" value="Unassembled WGS sequence"/>
</dbReference>
<comment type="caution">
    <text evidence="2">The sequence shown here is derived from an EMBL/GenBank/DDBJ whole genome shotgun (WGS) entry which is preliminary data.</text>
</comment>
<gene>
    <name evidence="2" type="ORF">GCM10009668_03230</name>
</gene>
<keyword evidence="3" id="KW-1185">Reference proteome</keyword>
<dbReference type="EMBL" id="BAAALG010000001">
    <property type="protein sequence ID" value="GAA1091741.1"/>
    <property type="molecule type" value="Genomic_DNA"/>
</dbReference>
<feature type="compositionally biased region" description="Basic and acidic residues" evidence="1">
    <location>
        <begin position="1"/>
        <end position="23"/>
    </location>
</feature>
<sequence length="62" mass="6713">MHDTLTRGGEDRGGVGVRHRELMPRILAQASDTTPAQRDSPTPQCGMGLRDPPVQAKRCVTS</sequence>